<feature type="region of interest" description="Disordered" evidence="1">
    <location>
        <begin position="1"/>
        <end position="22"/>
    </location>
</feature>
<dbReference type="WBParaSite" id="SPAL_0000484900.1">
    <property type="protein sequence ID" value="SPAL_0000484900.1"/>
    <property type="gene ID" value="SPAL_0000484900"/>
</dbReference>
<name>A0A0N5BFT7_STREA</name>
<protein>
    <submittedName>
        <fullName evidence="3">Phage protein</fullName>
    </submittedName>
</protein>
<dbReference type="AlphaFoldDB" id="A0A0N5BFT7"/>
<organism evidence="2 3">
    <name type="scientific">Strongyloides papillosus</name>
    <name type="common">Intestinal threadworm</name>
    <dbReference type="NCBI Taxonomy" id="174720"/>
    <lineage>
        <taxon>Eukaryota</taxon>
        <taxon>Metazoa</taxon>
        <taxon>Ecdysozoa</taxon>
        <taxon>Nematoda</taxon>
        <taxon>Chromadorea</taxon>
        <taxon>Rhabditida</taxon>
        <taxon>Tylenchina</taxon>
        <taxon>Panagrolaimomorpha</taxon>
        <taxon>Strongyloidoidea</taxon>
        <taxon>Strongyloididae</taxon>
        <taxon>Strongyloides</taxon>
    </lineage>
</organism>
<evidence type="ECO:0000256" key="1">
    <source>
        <dbReference type="SAM" id="MobiDB-lite"/>
    </source>
</evidence>
<reference evidence="3" key="1">
    <citation type="submission" date="2017-02" db="UniProtKB">
        <authorList>
            <consortium name="WormBaseParasite"/>
        </authorList>
    </citation>
    <scope>IDENTIFICATION</scope>
</reference>
<sequence length="127" mass="14307">MAPAKKTRANLETNGNLNSNFPRVLQDMQDSYAQQINREKDKIKSRVPEVIKDATDIVYQAVIDNLPAELLDMKYGEFINQMNGMSFSAGKPNDTLTAIEDLRNKVNNGAATPGEISKYRELKKLFK</sequence>
<proteinExistence type="predicted"/>
<accession>A0A0N5BFT7</accession>
<feature type="compositionally biased region" description="Polar residues" evidence="1">
    <location>
        <begin position="10"/>
        <end position="21"/>
    </location>
</feature>
<evidence type="ECO:0000313" key="2">
    <source>
        <dbReference type="Proteomes" id="UP000046392"/>
    </source>
</evidence>
<keyword evidence="2" id="KW-1185">Reference proteome</keyword>
<evidence type="ECO:0000313" key="3">
    <source>
        <dbReference type="WBParaSite" id="SPAL_0000484900.1"/>
    </source>
</evidence>
<dbReference type="Proteomes" id="UP000046392">
    <property type="component" value="Unplaced"/>
</dbReference>